<dbReference type="InterPro" id="IPR019056">
    <property type="entry name" value="Phage_TAC_6"/>
</dbReference>
<protein>
    <submittedName>
        <fullName evidence="1">Phage tail assembly chaperone</fullName>
    </submittedName>
</protein>
<dbReference type="EMBL" id="JACFXV010000043">
    <property type="protein sequence ID" value="MBA5776367.1"/>
    <property type="molecule type" value="Genomic_DNA"/>
</dbReference>
<gene>
    <name evidence="1" type="ORF">H2509_04415</name>
</gene>
<proteinExistence type="predicted"/>
<dbReference type="Proteomes" id="UP000541109">
    <property type="component" value="Unassembled WGS sequence"/>
</dbReference>
<name>A0A839ABU6_9HYPH</name>
<comment type="caution">
    <text evidence="1">The sequence shown here is derived from an EMBL/GenBank/DDBJ whole genome shotgun (WGS) entry which is preliminary data.</text>
</comment>
<dbReference type="AlphaFoldDB" id="A0A839ABU6"/>
<accession>A0A839ABU6</accession>
<keyword evidence="2" id="KW-1185">Reference proteome</keyword>
<dbReference type="Pfam" id="PF09550">
    <property type="entry name" value="Phage_TAC_6"/>
    <property type="match status" value="1"/>
</dbReference>
<sequence length="53" mass="5913">MALCLGRYGWRPRDFWAATPREIACLLGEPERQPAIGRGELEALIARFPDGAN</sequence>
<evidence type="ECO:0000313" key="2">
    <source>
        <dbReference type="Proteomes" id="UP000541109"/>
    </source>
</evidence>
<reference evidence="1 2" key="1">
    <citation type="submission" date="2020-07" db="EMBL/GenBank/DDBJ databases">
        <title>Stappia sp., F7233, whole genome shotgun sequencing project.</title>
        <authorList>
            <person name="Jiang S."/>
            <person name="Liu Z.W."/>
            <person name="Du Z.J."/>
        </authorList>
    </citation>
    <scope>NUCLEOTIDE SEQUENCE [LARGE SCALE GENOMIC DNA]</scope>
    <source>
        <strain evidence="1 2">F7233</strain>
    </source>
</reference>
<evidence type="ECO:0000313" key="1">
    <source>
        <dbReference type="EMBL" id="MBA5776367.1"/>
    </source>
</evidence>
<organism evidence="1 2">
    <name type="scientific">Stappia albiluteola</name>
    <dbReference type="NCBI Taxonomy" id="2758565"/>
    <lineage>
        <taxon>Bacteria</taxon>
        <taxon>Pseudomonadati</taxon>
        <taxon>Pseudomonadota</taxon>
        <taxon>Alphaproteobacteria</taxon>
        <taxon>Hyphomicrobiales</taxon>
        <taxon>Stappiaceae</taxon>
        <taxon>Stappia</taxon>
    </lineage>
</organism>